<dbReference type="Proteomes" id="UP001556118">
    <property type="component" value="Unassembled WGS sequence"/>
</dbReference>
<organism evidence="3 4">
    <name type="scientific">Novosphingobium rhizovicinum</name>
    <dbReference type="NCBI Taxonomy" id="3228928"/>
    <lineage>
        <taxon>Bacteria</taxon>
        <taxon>Pseudomonadati</taxon>
        <taxon>Pseudomonadota</taxon>
        <taxon>Alphaproteobacteria</taxon>
        <taxon>Sphingomonadales</taxon>
        <taxon>Sphingomonadaceae</taxon>
        <taxon>Novosphingobium</taxon>
    </lineage>
</organism>
<keyword evidence="2" id="KW-0732">Signal</keyword>
<protein>
    <submittedName>
        <fullName evidence="3">Uncharacterized protein</fullName>
    </submittedName>
</protein>
<reference evidence="3 4" key="1">
    <citation type="submission" date="2024-06" db="EMBL/GenBank/DDBJ databases">
        <title>Novosphingobium rhizovicinus M1R2S20.</title>
        <authorList>
            <person name="Sun J.-Q."/>
        </authorList>
    </citation>
    <scope>NUCLEOTIDE SEQUENCE [LARGE SCALE GENOMIC DNA]</scope>
    <source>
        <strain evidence="3 4">M1R2S20</strain>
    </source>
</reference>
<feature type="region of interest" description="Disordered" evidence="1">
    <location>
        <begin position="83"/>
        <end position="113"/>
    </location>
</feature>
<keyword evidence="4" id="KW-1185">Reference proteome</keyword>
<feature type="signal peptide" evidence="2">
    <location>
        <begin position="1"/>
        <end position="16"/>
    </location>
</feature>
<evidence type="ECO:0000313" key="4">
    <source>
        <dbReference type="Proteomes" id="UP001556118"/>
    </source>
</evidence>
<comment type="caution">
    <text evidence="3">The sequence shown here is derived from an EMBL/GenBank/DDBJ whole genome shotgun (WGS) entry which is preliminary data.</text>
</comment>
<dbReference type="EMBL" id="JBFNXR010000052">
    <property type="protein sequence ID" value="MEW9856622.1"/>
    <property type="molecule type" value="Genomic_DNA"/>
</dbReference>
<sequence>MKFAAALLLLVIGVHAAPLAAMPIEKVRGSAFSAHTAEVSLAARDDCKVEQRVAVHPQPHPQPLPLLGVLWKIVHTPAAIVGQGPTPLVRDSSLPPPYERLRAQASPRAPPTI</sequence>
<evidence type="ECO:0000256" key="2">
    <source>
        <dbReference type="SAM" id="SignalP"/>
    </source>
</evidence>
<evidence type="ECO:0000313" key="3">
    <source>
        <dbReference type="EMBL" id="MEW9856622.1"/>
    </source>
</evidence>
<name>A0ABV3REU8_9SPHN</name>
<feature type="chain" id="PRO_5047458678" evidence="2">
    <location>
        <begin position="17"/>
        <end position="113"/>
    </location>
</feature>
<accession>A0ABV3REU8</accession>
<gene>
    <name evidence="3" type="ORF">ABUH87_15895</name>
</gene>
<evidence type="ECO:0000256" key="1">
    <source>
        <dbReference type="SAM" id="MobiDB-lite"/>
    </source>
</evidence>
<dbReference type="RefSeq" id="WP_367775085.1">
    <property type="nucleotide sequence ID" value="NZ_JBFNXR010000052.1"/>
</dbReference>
<proteinExistence type="predicted"/>